<dbReference type="AlphaFoldDB" id="A0A5P3XGB9"/>
<evidence type="ECO:0000313" key="3">
    <source>
        <dbReference type="EMBL" id="QEZ69214.1"/>
    </source>
</evidence>
<dbReference type="EMBL" id="CP032452">
    <property type="protein sequence ID" value="QEZ67629.1"/>
    <property type="molecule type" value="Genomic_DNA"/>
</dbReference>
<dbReference type="SUPFAM" id="SSF55729">
    <property type="entry name" value="Acyl-CoA N-acyltransferases (Nat)"/>
    <property type="match status" value="1"/>
</dbReference>
<dbReference type="RefSeq" id="WP_150885386.1">
    <property type="nucleotide sequence ID" value="NZ_CP032452.1"/>
</dbReference>
<accession>A0A5P3XGB9</accession>
<proteinExistence type="predicted"/>
<dbReference type="EMBL" id="CP032452">
    <property type="protein sequence ID" value="QEZ69214.1"/>
    <property type="molecule type" value="Genomic_DNA"/>
</dbReference>
<dbReference type="InterPro" id="IPR000182">
    <property type="entry name" value="GNAT_dom"/>
</dbReference>
<keyword evidence="4" id="KW-0808">Transferase</keyword>
<dbReference type="InterPro" id="IPR016181">
    <property type="entry name" value="Acyl_CoA_acyltransferase"/>
</dbReference>
<evidence type="ECO:0000313" key="5">
    <source>
        <dbReference type="Proteomes" id="UP000326961"/>
    </source>
</evidence>
<dbReference type="Gene3D" id="3.40.630.30">
    <property type="match status" value="1"/>
</dbReference>
<dbReference type="Proteomes" id="UP000326961">
    <property type="component" value="Chromosome"/>
</dbReference>
<name>A0A5P3XGB9_PARBF</name>
<evidence type="ECO:0000313" key="2">
    <source>
        <dbReference type="EMBL" id="QEZ67629.1"/>
    </source>
</evidence>
<evidence type="ECO:0000259" key="1">
    <source>
        <dbReference type="PROSITE" id="PS51186"/>
    </source>
</evidence>
<gene>
    <name evidence="2" type="ORF">D4A35_01300</name>
    <name evidence="3" type="ORF">D4A35_09875</name>
    <name evidence="4" type="ORF">D4A35_10890</name>
</gene>
<sequence>MNKLTFIDEIKFNKNDLVNLYNNVGWSSYTNDIDTLIKSIENSLKVISVWDKDELVGLIRVVGDGYSIIYIQDILVLDNYQRLGIGRKLISIILDEYKNVRQKVLLTDDEEKNISFYENIGFKKSKEFGCIAFVKFK</sequence>
<evidence type="ECO:0000313" key="4">
    <source>
        <dbReference type="EMBL" id="QEZ69397.1"/>
    </source>
</evidence>
<organism evidence="4 5">
    <name type="scientific">Paraclostridium bifermentans</name>
    <name type="common">Clostridium bifermentans</name>
    <dbReference type="NCBI Taxonomy" id="1490"/>
    <lineage>
        <taxon>Bacteria</taxon>
        <taxon>Bacillati</taxon>
        <taxon>Bacillota</taxon>
        <taxon>Clostridia</taxon>
        <taxon>Peptostreptococcales</taxon>
        <taxon>Peptostreptococcaceae</taxon>
        <taxon>Paraclostridium</taxon>
    </lineage>
</organism>
<dbReference type="EMBL" id="CP032452">
    <property type="protein sequence ID" value="QEZ69397.1"/>
    <property type="molecule type" value="Genomic_DNA"/>
</dbReference>
<dbReference type="PANTHER" id="PTHR43233">
    <property type="entry name" value="FAMILY N-ACETYLTRANSFERASE, PUTATIVE (AFU_ORTHOLOGUE AFUA_6G03350)-RELATED"/>
    <property type="match status" value="1"/>
</dbReference>
<dbReference type="PROSITE" id="PS51186">
    <property type="entry name" value="GNAT"/>
    <property type="match status" value="1"/>
</dbReference>
<reference evidence="4 5" key="1">
    <citation type="submission" date="2018-09" db="EMBL/GenBank/DDBJ databases">
        <title>A clostridial neurotoxin that targets Anopheles mosquitoes.</title>
        <authorList>
            <person name="Contreras E."/>
            <person name="Masuyer G."/>
            <person name="Qureshi N."/>
            <person name="Chawla S."/>
            <person name="Lim H.L."/>
            <person name="Chen J."/>
            <person name="Stenmark P."/>
            <person name="Gill S."/>
        </authorList>
    </citation>
    <scope>NUCLEOTIDE SEQUENCE [LARGE SCALE GENOMIC DNA]</scope>
    <source>
        <strain evidence="4 5">Cbm</strain>
    </source>
</reference>
<dbReference type="CDD" id="cd04301">
    <property type="entry name" value="NAT_SF"/>
    <property type="match status" value="1"/>
</dbReference>
<dbReference type="InterPro" id="IPR053144">
    <property type="entry name" value="Acetyltransferase_Butenolide"/>
</dbReference>
<feature type="domain" description="N-acetyltransferase" evidence="1">
    <location>
        <begin position="7"/>
        <end position="137"/>
    </location>
</feature>
<dbReference type="PANTHER" id="PTHR43233:SF1">
    <property type="entry name" value="FAMILY N-ACETYLTRANSFERASE, PUTATIVE (AFU_ORTHOLOGUE AFUA_6G03350)-RELATED"/>
    <property type="match status" value="1"/>
</dbReference>
<dbReference type="Pfam" id="PF13673">
    <property type="entry name" value="Acetyltransf_10"/>
    <property type="match status" value="1"/>
</dbReference>
<dbReference type="GO" id="GO:0016747">
    <property type="term" value="F:acyltransferase activity, transferring groups other than amino-acyl groups"/>
    <property type="evidence" value="ECO:0007669"/>
    <property type="project" value="InterPro"/>
</dbReference>
<protein>
    <submittedName>
        <fullName evidence="4">N-acetyltransferase</fullName>
    </submittedName>
</protein>